<dbReference type="Gene3D" id="2.160.20.20">
    <property type="match status" value="1"/>
</dbReference>
<dbReference type="SMART" id="SM00869">
    <property type="entry name" value="Autotransporter"/>
    <property type="match status" value="1"/>
</dbReference>
<proteinExistence type="predicted"/>
<name>A0A178IIY4_9BACT</name>
<feature type="domain" description="Autotransporter" evidence="2">
    <location>
        <begin position="2404"/>
        <end position="2674"/>
    </location>
</feature>
<evidence type="ECO:0000256" key="1">
    <source>
        <dbReference type="SAM" id="MobiDB-lite"/>
    </source>
</evidence>
<comment type="caution">
    <text evidence="3">The sequence shown here is derived from an EMBL/GenBank/DDBJ whole genome shotgun (WGS) entry which is preliminary data.</text>
</comment>
<evidence type="ECO:0000313" key="4">
    <source>
        <dbReference type="Proteomes" id="UP000078486"/>
    </source>
</evidence>
<dbReference type="SMART" id="SM00710">
    <property type="entry name" value="PbH1"/>
    <property type="match status" value="10"/>
</dbReference>
<dbReference type="Proteomes" id="UP000078486">
    <property type="component" value="Unassembled WGS sequence"/>
</dbReference>
<dbReference type="InterPro" id="IPR012332">
    <property type="entry name" value="Autotransporter_pectin_lyase_C"/>
</dbReference>
<accession>A0A178IIY4</accession>
<dbReference type="PROSITE" id="PS51208">
    <property type="entry name" value="AUTOTRANSPORTER"/>
    <property type="match status" value="1"/>
</dbReference>
<dbReference type="PRINTS" id="PR01484">
    <property type="entry name" value="PRTACTNFAMLY"/>
</dbReference>
<dbReference type="InterPro" id="IPR006315">
    <property type="entry name" value="OM_autotransptr_brl_dom"/>
</dbReference>
<dbReference type="GO" id="GO:0019867">
    <property type="term" value="C:outer membrane"/>
    <property type="evidence" value="ECO:0007669"/>
    <property type="project" value="InterPro"/>
</dbReference>
<sequence length="2674" mass="265722">MNPDKTHHAETRPVSEHSQPNTSGLRPQRRLPLPALFVLTALLLTSTGAGLRAQTIINTDTTATGIAVEHTTGGTLTISATVVSTGSYAVRVATSPVTLVNEATGRIEATDATTARRAVDFAISGTLLNAGIISSTAHAGGVGIYAGALITGSNSGLIEGGTYGMDFAAAANGSVFTNSGTILGAGGVSRGIRVNSGASIELANEAGGLITGGQHGVYFNSGGTVTNAGLVTGTASNGEGLTTNGMTKVVNTGIFAGSKYGINFGSTSTNNILDNSGTVSGTGPAGVGVYAQNLLSGTNTGLITGTFGIQFGHANAAGSEIINFGTISGTGANSRGVTSSPAAILLDNRSGGLVEGALQGVYFAAPGGTVTNSGTIKAVATANGRAVHAEGGPLSLTNSGLVQGLQYGVWLNGAAATGSEITNFGTITGTSAGSFGIYSASSSLLVTNSTSGLIEGGTAGVWLAAGGTIRNSGIINATAADGWGVYVADGDALVENLATGTIRGVYAGGTTSVVNDGLITGSGVWLSAWSTLAGSGTISATGTALTLADGANHANAMSLVGTEVGVAFASSGTLVNNARIEGTARHGVQALNASVSVTNAAGALIQGGNSGMYLVYGGTVANSGTISGTHQNTGSGISAEAGPVLVTNSTSGLVQGGAYGLYLYQGGTLVNHGAITSTGSYGYGIQVYGAFTATNTGLIQGSSYGAVFPSTSTLWNSGIISATSVNGGSGVMVGGTSLVTNLGLIEGTAHGLALSNGGTLANSGTIRGDTDGSGYGYGASFSGTFAAANTGLIEGRVGVTAANGIVVLFNSGTIRGAGAGGGIESYGAFTGSNSTSGLIQGGDYGLYLYQGGTVWNAGIVSATLSYNGIGINATGSVVVDNAGGRIEASNDAIQLASGGTIRNSGTIKGGYRGVNMGGNTWGAWVSNTTGGRIEGVAYGVNAVAGGTVWNSGYILGTDTGGADGVYFGGNDGIGEVRNTGTIIGGGRYGVSFFNDTPANLLTNGAGALVQGVSAGVWIEGGTVTNSGAIIGTSAAGYGLWSRGTLSLANDGLIQGGAYGANIILDASGTVTNSGTITGTSAAGIGMNANIRLVTNSASGLIEGGQDGLLLTNSSTLSNSGTIRGLAGAGVGASGRLTGTNTGLIQGGSTGVNLAAGGTLHNSGTITGTAASSYGIYAANASVLISNTTGGLVTGGEDGIYLAAGGTVANSGTLAGGNDSGVYAWGAPVSVTNNAGGAISGGQQGVWLSAAGDVTNNAGARIHGDWYGVYLNAGGSVANTGSITGGYHGVYAIATPAFVDNGTGGHISGSNIGVWLAAGGTVANAGAIAGTGAGGYGVLAENGAALVTNTTSGSITGAAHGVWLGAGGTVFNSGAILGQAFSGRGVYSDGIATVTNAGLIQGVYEGINLYAGGTVANSGIISGTDGSAGDGVYSTNAGTLITVTNNSAGLIEGGWRGIATFGSLDVVNSGTITGMTGPGIYAGERALVTNTTGGLISGGTWAIFLEANAANEVRLWNGSTLAGALEINGDASTLTLAGASGSQSYAAAVTGSTVFTGTLVKTGSGAWDLDSPAASLAGLAQQATLVQAGTLAVDWAAHQLNAAPADVTAGATLQVRKSGTAAATFASPLTGAGYIDLYNAAATAGGEFVLAAAAGNAFTGTIGVRGATRTGYFRLDDNAEAALAGATLLLGANSETTLDADRTIGGLHFDGGRVFIMTDTAASPITPCVLTVGTLAGANGSFGLGDGALTGLDLPRPPGTGALTANIFDVDAIVISDNRTPIVKVTGSSSVGHGTAYSLVDTATAALGESGTMDFYDATGTDIIGKITHGYKAVYYDPAIDPASGASGPGVYLDYGVTAIESTHATTAITLDPTGSHDKTLSAKLAGAGAGFIFTGADTITLAQQAGYTGATLITGSAVLKAGDGIADIIASSTRVTLDGERTGFDLGTANQRVQDFSGSGSVALRDATLTVDNTGFTGTLSGAVTGGAGGLALAGGNLALTGTGSYTGTTAVQTGATLTLGDGTTLGALASASRVSVAAGGTFALWRSDAVTFANTVAADGIIEVKAGSGDTAFTGPLTGSGTLVQNAAALATLSGANDIALLVNRGTAQIGTGGGIGNGWADDRLDRSVTLAAADTKLILDRSDNFYIDTAIAGAGAVDIIGGGTTVVQRQQTYTGATYVRGDTLRSGTTNVFAASAGLTLENAAFDLAGHNQTLQRLHGAPGSAGIPARVYYHTDQIAHIAPDNQPLPASAYATLTTGELTGATEQHLNIDLAGRLSDRLQVGTLATGTHRFVLHRTTTTEIDDAKRTYALDMLALPMAASDDPAVLDITSNEFEMGAHTYRLYRGDGGRIMPETNKFYLSGGDARSRAGDAIYWTAGVAGLDWHYSLDSLRKRMGELRMGGLPENGNVWVTANTYRLNAGGGLAGDGFTQDSFGMTAGGDRRIDLSGDLTLLAGGFLSFARHERDFERHGSGETSGFGLGGYATVLHKDGWYGDFVLRADRNSNKLHSQAVDGFVTDARYGSEAMGASLELGRYVTSGNLWLEPSVQMALARFGSETYDTERQTVYHEPIHVRIDGATAAQYRLQMRGGVDLGRWRPYLRVAEVKSDTGGGKLHVEGREWTPGFDGWRFEAGLGAGYLIDAQSQLYFDYEYNKADAYERPWSLSLGYRRAW</sequence>
<dbReference type="EMBL" id="LRRQ01000103">
    <property type="protein sequence ID" value="OAM89169.1"/>
    <property type="molecule type" value="Genomic_DNA"/>
</dbReference>
<dbReference type="SUPFAM" id="SSF51126">
    <property type="entry name" value="Pectin lyase-like"/>
    <property type="match status" value="1"/>
</dbReference>
<dbReference type="NCBIfam" id="TIGR01414">
    <property type="entry name" value="autotrans_barl"/>
    <property type="match status" value="1"/>
</dbReference>
<organism evidence="3 4">
    <name type="scientific">Termitidicoccus mucosus</name>
    <dbReference type="NCBI Taxonomy" id="1184151"/>
    <lineage>
        <taxon>Bacteria</taxon>
        <taxon>Pseudomonadati</taxon>
        <taxon>Verrucomicrobiota</taxon>
        <taxon>Opitutia</taxon>
        <taxon>Opitutales</taxon>
        <taxon>Opitutaceae</taxon>
        <taxon>Termitidicoccus</taxon>
    </lineage>
</organism>
<dbReference type="STRING" id="1184151.AW736_14530"/>
<dbReference type="InterPro" id="IPR011050">
    <property type="entry name" value="Pectin_lyase_fold/virulence"/>
</dbReference>
<dbReference type="Gene3D" id="2.40.128.130">
    <property type="entry name" value="Autotransporter beta-domain"/>
    <property type="match status" value="1"/>
</dbReference>
<protein>
    <recommendedName>
        <fullName evidence="2">Autotransporter domain-containing protein</fullName>
    </recommendedName>
</protein>
<gene>
    <name evidence="3" type="ORF">AW736_14530</name>
</gene>
<feature type="region of interest" description="Disordered" evidence="1">
    <location>
        <begin position="1"/>
        <end position="28"/>
    </location>
</feature>
<dbReference type="InterPro" id="IPR003991">
    <property type="entry name" value="Pertactin_virulence_factor"/>
</dbReference>
<dbReference type="InterPro" id="IPR006626">
    <property type="entry name" value="PbH1"/>
</dbReference>
<reference evidence="3 4" key="1">
    <citation type="submission" date="2016-01" db="EMBL/GenBank/DDBJ databases">
        <title>High potential of lignocellulose degradation of a new Verrucomicrobia species.</title>
        <authorList>
            <person name="Wang Y."/>
            <person name="Shi Y."/>
            <person name="Qiu Z."/>
            <person name="Liu S."/>
            <person name="Yang H."/>
        </authorList>
    </citation>
    <scope>NUCLEOTIDE SEQUENCE [LARGE SCALE GENOMIC DNA]</scope>
    <source>
        <strain evidence="3 4">TSB47</strain>
    </source>
</reference>
<keyword evidence="4" id="KW-1185">Reference proteome</keyword>
<evidence type="ECO:0000259" key="2">
    <source>
        <dbReference type="PROSITE" id="PS51208"/>
    </source>
</evidence>
<dbReference type="SUPFAM" id="SSF103515">
    <property type="entry name" value="Autotransporter"/>
    <property type="match status" value="1"/>
</dbReference>
<feature type="compositionally biased region" description="Basic and acidic residues" evidence="1">
    <location>
        <begin position="1"/>
        <end position="15"/>
    </location>
</feature>
<dbReference type="InterPro" id="IPR036709">
    <property type="entry name" value="Autotransporte_beta_dom_sf"/>
</dbReference>
<evidence type="ECO:0000313" key="3">
    <source>
        <dbReference type="EMBL" id="OAM89169.1"/>
    </source>
</evidence>
<dbReference type="InterPro" id="IPR005546">
    <property type="entry name" value="Autotransporte_beta"/>
</dbReference>
<dbReference type="RefSeq" id="WP_068770898.1">
    <property type="nucleotide sequence ID" value="NZ_CP109796.1"/>
</dbReference>
<dbReference type="OrthoDB" id="173897at2"/>